<evidence type="ECO:0000256" key="2">
    <source>
        <dbReference type="SAM" id="MobiDB-lite"/>
    </source>
</evidence>
<protein>
    <recommendedName>
        <fullName evidence="5">BZIP domain-containing protein</fullName>
    </recommendedName>
</protein>
<dbReference type="Proteomes" id="UP001381693">
    <property type="component" value="Unassembled WGS sequence"/>
</dbReference>
<accession>A0AAN8XMW2</accession>
<dbReference type="AlphaFoldDB" id="A0AAN8XMW2"/>
<dbReference type="CDD" id="cd14686">
    <property type="entry name" value="bZIP"/>
    <property type="match status" value="1"/>
</dbReference>
<dbReference type="GO" id="GO:0003700">
    <property type="term" value="F:DNA-binding transcription factor activity"/>
    <property type="evidence" value="ECO:0007669"/>
    <property type="project" value="InterPro"/>
</dbReference>
<feature type="compositionally biased region" description="Polar residues" evidence="2">
    <location>
        <begin position="138"/>
        <end position="155"/>
    </location>
</feature>
<dbReference type="EMBL" id="JAXCGZ010003890">
    <property type="protein sequence ID" value="KAK7082783.1"/>
    <property type="molecule type" value="Genomic_DNA"/>
</dbReference>
<dbReference type="SUPFAM" id="SSF57959">
    <property type="entry name" value="Leucine zipper domain"/>
    <property type="match status" value="1"/>
</dbReference>
<evidence type="ECO:0000256" key="1">
    <source>
        <dbReference type="SAM" id="Coils"/>
    </source>
</evidence>
<evidence type="ECO:0008006" key="5">
    <source>
        <dbReference type="Google" id="ProtNLM"/>
    </source>
</evidence>
<comment type="caution">
    <text evidence="3">The sequence shown here is derived from an EMBL/GenBank/DDBJ whole genome shotgun (WGS) entry which is preliminary data.</text>
</comment>
<feature type="coiled-coil region" evidence="1">
    <location>
        <begin position="184"/>
        <end position="257"/>
    </location>
</feature>
<keyword evidence="4" id="KW-1185">Reference proteome</keyword>
<organism evidence="3 4">
    <name type="scientific">Halocaridina rubra</name>
    <name type="common">Hawaiian red shrimp</name>
    <dbReference type="NCBI Taxonomy" id="373956"/>
    <lineage>
        <taxon>Eukaryota</taxon>
        <taxon>Metazoa</taxon>
        <taxon>Ecdysozoa</taxon>
        <taxon>Arthropoda</taxon>
        <taxon>Crustacea</taxon>
        <taxon>Multicrustacea</taxon>
        <taxon>Malacostraca</taxon>
        <taxon>Eumalacostraca</taxon>
        <taxon>Eucarida</taxon>
        <taxon>Decapoda</taxon>
        <taxon>Pleocyemata</taxon>
        <taxon>Caridea</taxon>
        <taxon>Atyoidea</taxon>
        <taxon>Atyidae</taxon>
        <taxon>Halocaridina</taxon>
    </lineage>
</organism>
<evidence type="ECO:0000313" key="4">
    <source>
        <dbReference type="Proteomes" id="UP001381693"/>
    </source>
</evidence>
<evidence type="ECO:0000313" key="3">
    <source>
        <dbReference type="EMBL" id="KAK7082783.1"/>
    </source>
</evidence>
<feature type="region of interest" description="Disordered" evidence="2">
    <location>
        <begin position="138"/>
        <end position="157"/>
    </location>
</feature>
<reference evidence="3 4" key="1">
    <citation type="submission" date="2023-11" db="EMBL/GenBank/DDBJ databases">
        <title>Halocaridina rubra genome assembly.</title>
        <authorList>
            <person name="Smith C."/>
        </authorList>
    </citation>
    <scope>NUCLEOTIDE SEQUENCE [LARGE SCALE GENOMIC DNA]</scope>
    <source>
        <strain evidence="3">EP-1</strain>
        <tissue evidence="3">Whole</tissue>
    </source>
</reference>
<keyword evidence="1" id="KW-0175">Coiled coil</keyword>
<sequence>MERGAENPISTSPNDNLLSDIDLDSIVNEVTGGDVRNLDHFNDSVLSRIPEGDVPAVPEEFNPVVAQSRVSPSINLDGQSKNTDLHSERMNTYNKAAEMGRNEYAPIYVVYVDTNTQVPVNTLPAEQTLDMEITPQNSKLSSFDTAPCSTLTTEGLSRGETAKRKMYEFEAFSDPVLEKKRRNAINARNHRIRTKERIQTLEQQVEMVTNERDEMAKKNDIIQKKREEESNILRGEIKELRESNEALKRKLHQAIQELQSTKHPKYPEM</sequence>
<proteinExistence type="predicted"/>
<name>A0AAN8XMW2_HALRR</name>
<gene>
    <name evidence="3" type="ORF">SK128_020542</name>
</gene>
<dbReference type="InterPro" id="IPR046347">
    <property type="entry name" value="bZIP_sf"/>
</dbReference>